<dbReference type="Proteomes" id="UP000663844">
    <property type="component" value="Unassembled WGS sequence"/>
</dbReference>
<dbReference type="InterPro" id="IPR027417">
    <property type="entry name" value="P-loop_NTPase"/>
</dbReference>
<keyword evidence="4" id="KW-0067">ATP-binding</keyword>
<dbReference type="PANTHER" id="PTHR10887">
    <property type="entry name" value="DNA2/NAM7 HELICASE FAMILY"/>
    <property type="match status" value="1"/>
</dbReference>
<dbReference type="GO" id="GO:0005694">
    <property type="term" value="C:chromosome"/>
    <property type="evidence" value="ECO:0007669"/>
    <property type="project" value="UniProtKB-ARBA"/>
</dbReference>
<name>A0A813WZW1_9BILA</name>
<dbReference type="InterPro" id="IPR047187">
    <property type="entry name" value="SF1_C_Upf1"/>
</dbReference>
<dbReference type="Proteomes" id="UP000663845">
    <property type="component" value="Unassembled WGS sequence"/>
</dbReference>
<dbReference type="GO" id="GO:0016787">
    <property type="term" value="F:hydrolase activity"/>
    <property type="evidence" value="ECO:0007669"/>
    <property type="project" value="UniProtKB-KW"/>
</dbReference>
<dbReference type="GO" id="GO:0001147">
    <property type="term" value="F:transcription termination site sequence-specific DNA binding"/>
    <property type="evidence" value="ECO:0007669"/>
    <property type="project" value="TreeGrafter"/>
</dbReference>
<evidence type="ECO:0000313" key="8">
    <source>
        <dbReference type="EMBL" id="CAF3856461.1"/>
    </source>
</evidence>
<evidence type="ECO:0000256" key="4">
    <source>
        <dbReference type="ARBA" id="ARBA00022840"/>
    </source>
</evidence>
<feature type="domain" description="DNA2/NAM7 helicase helicase" evidence="5">
    <location>
        <begin position="185"/>
        <end position="277"/>
    </location>
</feature>
<evidence type="ECO:0000256" key="2">
    <source>
        <dbReference type="ARBA" id="ARBA00022801"/>
    </source>
</evidence>
<organism evidence="7 9">
    <name type="scientific">Adineta steineri</name>
    <dbReference type="NCBI Taxonomy" id="433720"/>
    <lineage>
        <taxon>Eukaryota</taxon>
        <taxon>Metazoa</taxon>
        <taxon>Spiralia</taxon>
        <taxon>Gnathifera</taxon>
        <taxon>Rotifera</taxon>
        <taxon>Eurotatoria</taxon>
        <taxon>Bdelloidea</taxon>
        <taxon>Adinetida</taxon>
        <taxon>Adinetidae</taxon>
        <taxon>Adineta</taxon>
    </lineage>
</organism>
<dbReference type="EMBL" id="CAJNOG010000057">
    <property type="protein sequence ID" value="CAF0859659.1"/>
    <property type="molecule type" value="Genomic_DNA"/>
</dbReference>
<dbReference type="GO" id="GO:0006369">
    <property type="term" value="P:termination of RNA polymerase II transcription"/>
    <property type="evidence" value="ECO:0007669"/>
    <property type="project" value="TreeGrafter"/>
</dbReference>
<dbReference type="PANTHER" id="PTHR10887:SF495">
    <property type="entry name" value="HELICASE SENATAXIN ISOFORM X1-RELATED"/>
    <property type="match status" value="1"/>
</dbReference>
<keyword evidence="1" id="KW-0547">Nucleotide-binding</keyword>
<dbReference type="FunFam" id="3.40.50.300:FF:000326">
    <property type="entry name" value="P-loop containing nucleoside triphosphate hydrolase"/>
    <property type="match status" value="1"/>
</dbReference>
<evidence type="ECO:0000259" key="5">
    <source>
        <dbReference type="Pfam" id="PF13086"/>
    </source>
</evidence>
<proteinExistence type="predicted"/>
<dbReference type="Gene3D" id="3.40.50.300">
    <property type="entry name" value="P-loop containing nucleotide triphosphate hydrolases"/>
    <property type="match status" value="3"/>
</dbReference>
<dbReference type="AlphaFoldDB" id="A0A813WZW1"/>
<keyword evidence="2" id="KW-0378">Hydrolase</keyword>
<keyword evidence="3" id="KW-0347">Helicase</keyword>
<dbReference type="GO" id="GO:0016604">
    <property type="term" value="C:nuclear body"/>
    <property type="evidence" value="ECO:0007669"/>
    <property type="project" value="TreeGrafter"/>
</dbReference>
<dbReference type="CDD" id="cd18808">
    <property type="entry name" value="SF1_C_Upf1"/>
    <property type="match status" value="1"/>
</dbReference>
<sequence length="490" mass="55707">MATLPWLLEETWENLKRDEQQRFVEEEGAPPTTLSLCVNKVTKMSHNLLFELRCQISQLYSQPERAVCLEFNIFFAVIESLFVPGISVKVQSVNEKQQQVIDEATSMVCDGSAGDSKVYMIQGPPGTGKSHTITNIIQSIAQIIFTDGLNIIRMGRDESLSTPNESRLQQISLETIAEQICSGDSSLSQRERAKRAAELKQRLIKEADVVVCTLNYCGNSQFDPYCLTRQSQHPSFDCLIVDEACQCLEIDVFIPLRLGIRRVLLVGDPEQLPPTVICNRALNAKFGQSLMERLYSLFKSNNLIRMLNIEIIIQYFLRSASFRLKPYVFINVPNSSATWSQVSQSYLNRSEADCIAHLYRFLTQKVSIDRQSIGIITPYKQQVELIKDQLKSQIDIGTVDGFQGREKDIILLSTVRAHSEKQKRPTIGFVADRRRLNVALTRAKYGMYIIGHLNSLSINRDWHALIQDAEERGCILNYSPRGSFNWLKKI</sequence>
<evidence type="ECO:0000313" key="7">
    <source>
        <dbReference type="EMBL" id="CAF0859659.1"/>
    </source>
</evidence>
<dbReference type="Pfam" id="PF13087">
    <property type="entry name" value="AAA_12"/>
    <property type="match status" value="1"/>
</dbReference>
<dbReference type="GO" id="GO:0005524">
    <property type="term" value="F:ATP binding"/>
    <property type="evidence" value="ECO:0007669"/>
    <property type="project" value="UniProtKB-KW"/>
</dbReference>
<dbReference type="EMBL" id="CAJOAZ010001783">
    <property type="protein sequence ID" value="CAF3856461.1"/>
    <property type="molecule type" value="Genomic_DNA"/>
</dbReference>
<dbReference type="InterPro" id="IPR041677">
    <property type="entry name" value="DNA2/NAM7_AAA_11"/>
</dbReference>
<evidence type="ECO:0000256" key="1">
    <source>
        <dbReference type="ARBA" id="ARBA00022741"/>
    </source>
</evidence>
<dbReference type="InterPro" id="IPR041679">
    <property type="entry name" value="DNA2/NAM7-like_C"/>
</dbReference>
<dbReference type="InterPro" id="IPR045055">
    <property type="entry name" value="DNA2/NAM7-like"/>
</dbReference>
<gene>
    <name evidence="7" type="ORF">JYZ213_LOCUS8356</name>
    <name evidence="8" type="ORF">OXD698_LOCUS21563</name>
</gene>
<evidence type="ECO:0000256" key="3">
    <source>
        <dbReference type="ARBA" id="ARBA00022806"/>
    </source>
</evidence>
<protein>
    <submittedName>
        <fullName evidence="7">Uncharacterized protein</fullName>
    </submittedName>
</protein>
<reference evidence="7" key="1">
    <citation type="submission" date="2021-02" db="EMBL/GenBank/DDBJ databases">
        <authorList>
            <person name="Nowell W R."/>
        </authorList>
    </citation>
    <scope>NUCLEOTIDE SEQUENCE</scope>
</reference>
<evidence type="ECO:0000259" key="6">
    <source>
        <dbReference type="Pfam" id="PF13087"/>
    </source>
</evidence>
<feature type="domain" description="DNA2/NAM7 helicase-like C-terminal" evidence="6">
    <location>
        <begin position="316"/>
        <end position="452"/>
    </location>
</feature>
<dbReference type="GO" id="GO:0004386">
    <property type="term" value="F:helicase activity"/>
    <property type="evidence" value="ECO:0007669"/>
    <property type="project" value="UniProtKB-KW"/>
</dbReference>
<dbReference type="SUPFAM" id="SSF52540">
    <property type="entry name" value="P-loop containing nucleoside triphosphate hydrolases"/>
    <property type="match status" value="1"/>
</dbReference>
<comment type="caution">
    <text evidence="7">The sequence shown here is derived from an EMBL/GenBank/DDBJ whole genome shotgun (WGS) entry which is preliminary data.</text>
</comment>
<evidence type="ECO:0000313" key="9">
    <source>
        <dbReference type="Proteomes" id="UP000663845"/>
    </source>
</evidence>
<accession>A0A813WZW1</accession>
<dbReference type="Pfam" id="PF13086">
    <property type="entry name" value="AAA_11"/>
    <property type="match status" value="1"/>
</dbReference>